<evidence type="ECO:0000313" key="4">
    <source>
        <dbReference type="Proteomes" id="UP000035682"/>
    </source>
</evidence>
<dbReference type="AlphaFoldDB" id="A0A090KYB9"/>
<reference evidence="3" key="1">
    <citation type="submission" date="2014-09" db="EMBL/GenBank/DDBJ databases">
        <authorList>
            <person name="Aslett A.Martin."/>
        </authorList>
    </citation>
    <scope>NUCLEOTIDE SEQUENCE</scope>
    <source>
        <strain evidence="3">ED321 Heterogonic</strain>
    </source>
</reference>
<evidence type="ECO:0000313" key="3">
    <source>
        <dbReference type="EMBL" id="CEF60178.1"/>
    </source>
</evidence>
<accession>A0A090KYB9</accession>
<reference evidence="4" key="2">
    <citation type="submission" date="2014-09" db="EMBL/GenBank/DDBJ databases">
        <authorList>
            <person name="Martin A.A."/>
        </authorList>
    </citation>
    <scope>NUCLEOTIDE SEQUENCE</scope>
    <source>
        <strain evidence="4">ED321</strain>
    </source>
</reference>
<evidence type="ECO:0000256" key="1">
    <source>
        <dbReference type="SAM" id="MobiDB-lite"/>
    </source>
</evidence>
<dbReference type="WormBase" id="SRAE_X000191800">
    <property type="protein sequence ID" value="SRP03543"/>
    <property type="gene ID" value="WBGene00267495"/>
</dbReference>
<dbReference type="WBParaSite" id="SRAE_X000191800.1">
    <property type="protein sequence ID" value="SRAE_X000191800.1"/>
    <property type="gene ID" value="WBGene00267495"/>
</dbReference>
<proteinExistence type="predicted"/>
<protein>
    <submittedName>
        <fullName evidence="3 5">Uncharacterized protein</fullName>
    </submittedName>
</protein>
<evidence type="ECO:0000313" key="5">
    <source>
        <dbReference type="WBParaSite" id="SRAE_X000191800.1"/>
    </source>
</evidence>
<organism evidence="3">
    <name type="scientific">Strongyloides ratti</name>
    <name type="common">Parasitic roundworm</name>
    <dbReference type="NCBI Taxonomy" id="34506"/>
    <lineage>
        <taxon>Eukaryota</taxon>
        <taxon>Metazoa</taxon>
        <taxon>Ecdysozoa</taxon>
        <taxon>Nematoda</taxon>
        <taxon>Chromadorea</taxon>
        <taxon>Rhabditida</taxon>
        <taxon>Tylenchina</taxon>
        <taxon>Panagrolaimomorpha</taxon>
        <taxon>Strongyloidoidea</taxon>
        <taxon>Strongyloididae</taxon>
        <taxon>Strongyloides</taxon>
    </lineage>
</organism>
<feature type="signal peptide" evidence="2">
    <location>
        <begin position="1"/>
        <end position="20"/>
    </location>
</feature>
<dbReference type="Proteomes" id="UP000035682">
    <property type="component" value="Unplaced"/>
</dbReference>
<evidence type="ECO:0000256" key="2">
    <source>
        <dbReference type="SAM" id="SignalP"/>
    </source>
</evidence>
<feature type="region of interest" description="Disordered" evidence="1">
    <location>
        <begin position="120"/>
        <end position="184"/>
    </location>
</feature>
<feature type="compositionally biased region" description="Basic and acidic residues" evidence="1">
    <location>
        <begin position="154"/>
        <end position="169"/>
    </location>
</feature>
<sequence length="213" mass="22941">MYFIKYFAILVLFAIQLSVQKSIPAEDTTFDELGSEGTQESAEVIAFNGLGNKIPQEPAKVIAFNEIGDEIPQDSVEEPIKKPKKDSKVKKVLKTASHFLKGALKTGVSAAGHGLLENILGGSSKNKKSKNGNGLFKGLFGSNKSNSESDESSEEKSKNKKKGENKSDSDENETSSKKKSSGGFVKSFKNKVAGSAKDGIKKKLTSKLFGKLF</sequence>
<feature type="compositionally biased region" description="Low complexity" evidence="1">
    <location>
        <begin position="131"/>
        <end position="146"/>
    </location>
</feature>
<evidence type="ECO:0000313" key="6">
    <source>
        <dbReference type="WormBase" id="SRAE_X000191800"/>
    </source>
</evidence>
<dbReference type="RefSeq" id="XP_024499388.1">
    <property type="nucleotide sequence ID" value="XM_024654374.1"/>
</dbReference>
<dbReference type="EMBL" id="LN609397">
    <property type="protein sequence ID" value="CEF60178.1"/>
    <property type="molecule type" value="Genomic_DNA"/>
</dbReference>
<reference evidence="5" key="3">
    <citation type="submission" date="2020-12" db="UniProtKB">
        <authorList>
            <consortium name="WormBaseParasite"/>
        </authorList>
    </citation>
    <scope>IDENTIFICATION</scope>
</reference>
<keyword evidence="4" id="KW-1185">Reference proteome</keyword>
<feature type="chain" id="PRO_5015030226" evidence="2">
    <location>
        <begin position="21"/>
        <end position="213"/>
    </location>
</feature>
<gene>
    <name evidence="3 5 6" type="ORF">SRAE_X000191800</name>
</gene>
<name>A0A090KYB9_STRRB</name>
<keyword evidence="2" id="KW-0732">Signal</keyword>
<dbReference type="GeneID" id="36384989"/>
<dbReference type="CTD" id="36384989"/>